<evidence type="ECO:0000313" key="5">
    <source>
        <dbReference type="Proteomes" id="UP000305760"/>
    </source>
</evidence>
<evidence type="ECO:0000256" key="1">
    <source>
        <dbReference type="ARBA" id="ARBA00006432"/>
    </source>
</evidence>
<dbReference type="Pfam" id="PF00501">
    <property type="entry name" value="AMP-binding"/>
    <property type="match status" value="1"/>
</dbReference>
<dbReference type="InterPro" id="IPR000873">
    <property type="entry name" value="AMP-dep_synth/lig_dom"/>
</dbReference>
<accession>A0A5C4RUR3</accession>
<dbReference type="InterPro" id="IPR054545">
    <property type="entry name" value="ApeI-like"/>
</dbReference>
<organism evidence="4 5">
    <name type="scientific">Arenimonas terrae</name>
    <dbReference type="NCBI Taxonomy" id="2546226"/>
    <lineage>
        <taxon>Bacteria</taxon>
        <taxon>Pseudomonadati</taxon>
        <taxon>Pseudomonadota</taxon>
        <taxon>Gammaproteobacteria</taxon>
        <taxon>Lysobacterales</taxon>
        <taxon>Lysobacteraceae</taxon>
        <taxon>Arenimonas</taxon>
    </lineage>
</organism>
<dbReference type="SUPFAM" id="SSF54637">
    <property type="entry name" value="Thioesterase/thiol ester dehydrase-isomerase"/>
    <property type="match status" value="1"/>
</dbReference>
<dbReference type="Gene3D" id="3.10.129.10">
    <property type="entry name" value="Hotdog Thioesterase"/>
    <property type="match status" value="1"/>
</dbReference>
<dbReference type="InterPro" id="IPR042099">
    <property type="entry name" value="ANL_N_sf"/>
</dbReference>
<comment type="similarity">
    <text evidence="1">Belongs to the ATP-dependent AMP-binding enzyme family.</text>
</comment>
<dbReference type="PANTHER" id="PTHR43201:SF8">
    <property type="entry name" value="ACYL-COA SYNTHETASE FAMILY MEMBER 3"/>
    <property type="match status" value="1"/>
</dbReference>
<evidence type="ECO:0000259" key="2">
    <source>
        <dbReference type="Pfam" id="PF00501"/>
    </source>
</evidence>
<dbReference type="Gene3D" id="3.30.300.30">
    <property type="match status" value="1"/>
</dbReference>
<dbReference type="Proteomes" id="UP000305760">
    <property type="component" value="Unassembled WGS sequence"/>
</dbReference>
<dbReference type="EMBL" id="SMDR01000001">
    <property type="protein sequence ID" value="TNJ34672.1"/>
    <property type="molecule type" value="Genomic_DNA"/>
</dbReference>
<dbReference type="Pfam" id="PF22818">
    <property type="entry name" value="ApeI-like"/>
    <property type="match status" value="1"/>
</dbReference>
<dbReference type="AlphaFoldDB" id="A0A5C4RUR3"/>
<gene>
    <name evidence="4" type="ORF">E1B00_02470</name>
</gene>
<evidence type="ECO:0000313" key="4">
    <source>
        <dbReference type="EMBL" id="TNJ34672.1"/>
    </source>
</evidence>
<dbReference type="InterPro" id="IPR045851">
    <property type="entry name" value="AMP-bd_C_sf"/>
</dbReference>
<dbReference type="InterPro" id="IPR029069">
    <property type="entry name" value="HotDog_dom_sf"/>
</dbReference>
<keyword evidence="5" id="KW-1185">Reference proteome</keyword>
<comment type="caution">
    <text evidence="4">The sequence shown here is derived from an EMBL/GenBank/DDBJ whole genome shotgun (WGS) entry which is preliminary data.</text>
</comment>
<dbReference type="GO" id="GO:0006631">
    <property type="term" value="P:fatty acid metabolic process"/>
    <property type="evidence" value="ECO:0007669"/>
    <property type="project" value="TreeGrafter"/>
</dbReference>
<feature type="domain" description="AMP-dependent synthetase/ligase" evidence="2">
    <location>
        <begin position="108"/>
        <end position="300"/>
    </location>
</feature>
<dbReference type="Gene3D" id="3.40.50.12780">
    <property type="entry name" value="N-terminal domain of ligase-like"/>
    <property type="match status" value="1"/>
</dbReference>
<name>A0A5C4RUR3_9GAMM</name>
<feature type="domain" description="ApeI dehydratase-like" evidence="3">
    <location>
        <begin position="458"/>
        <end position="552"/>
    </location>
</feature>
<proteinExistence type="inferred from homology"/>
<protein>
    <submittedName>
        <fullName evidence="4">AMP-binding protein</fullName>
    </submittedName>
</protein>
<reference evidence="4 5" key="1">
    <citation type="submission" date="2019-03" db="EMBL/GenBank/DDBJ databases">
        <title>Arenimonas daejeonensis sp. nov., isolated from compost.</title>
        <authorList>
            <person name="Jeon C.O."/>
        </authorList>
    </citation>
    <scope>NUCLEOTIDE SEQUENCE [LARGE SCALE GENOMIC DNA]</scope>
    <source>
        <strain evidence="4 5">R29</strain>
    </source>
</reference>
<evidence type="ECO:0000259" key="3">
    <source>
        <dbReference type="Pfam" id="PF22818"/>
    </source>
</evidence>
<dbReference type="GO" id="GO:0031956">
    <property type="term" value="F:medium-chain fatty acid-CoA ligase activity"/>
    <property type="evidence" value="ECO:0007669"/>
    <property type="project" value="TreeGrafter"/>
</dbReference>
<dbReference type="OrthoDB" id="9787658at2"/>
<dbReference type="PANTHER" id="PTHR43201">
    <property type="entry name" value="ACYL-COA SYNTHETASE"/>
    <property type="match status" value="1"/>
</dbReference>
<dbReference type="SUPFAM" id="SSF56801">
    <property type="entry name" value="Acetyl-CoA synthetase-like"/>
    <property type="match status" value="1"/>
</dbReference>
<sequence length="562" mass="60772">MVPEARIPLGDLTRVDATPPTLAVTPEHDRSQFLARVAAWRQAFAGHSGRNHALHLDDSFEFAAALFGGWLAGKVLWLPGDTLPATLDRLRSEVDGWAGDLPGALKAPEVPADPTTAGALDPDACRLVLFTSGSTGEPGAIGKTLRQLDHEVGALEAQFGATMGDALVQGTVSHQHIYGLLFRVLWPLSARRRFAPRRLAYNEELTVLGPAPLVLVASPAHLKRLPENQDWRSLAAGLRAVFSSGGPLPADAAHDVRRLWGQAAIEVFGSTETGGIAWRRSGGAAPPWLPLPGVSWRLADGLLELQSPHLAEAGWFRTQDRAIAATGGGFELRGRADRIVKLEERRISLSAIERRLQASPLLDEARVLALPGHRILVAVAAVPSAEGRTRLDQAGRAGLASMLRDWLAGHAEAIALPRRWRFVDALPVDAQGKTSERRLADLFRPHLPEPQWHERAPGHARLALEVTADLAAFEGHFPQAAVLPGVALIDWAVRLGRDAFGVRGGMQRMEAVKFQHLVRPGARLQVELDWQPATAQLGFRFTSGQGVHASGRLRFAPPEDEA</sequence>
<dbReference type="RefSeq" id="WP_139445276.1">
    <property type="nucleotide sequence ID" value="NZ_SMDR01000001.1"/>
</dbReference>